<dbReference type="AlphaFoldDB" id="A0A0H5R410"/>
<sequence length="135" mass="14778">MKCDVSVSEHGVSVERLSASALVRADGTDGVSFRFSECNTIRQSSARALGRQIGDPNTVAFWHNVEAVYDDASSSSLVFFRRDASLPVMPSFDRPASTILLAVASGMPKYTKSWDGGGKRPTIRHDCIRFHEGIR</sequence>
<organism evidence="1">
    <name type="scientific">Spongospora subterranea</name>
    <dbReference type="NCBI Taxonomy" id="70186"/>
    <lineage>
        <taxon>Eukaryota</taxon>
        <taxon>Sar</taxon>
        <taxon>Rhizaria</taxon>
        <taxon>Endomyxa</taxon>
        <taxon>Phytomyxea</taxon>
        <taxon>Plasmodiophorida</taxon>
        <taxon>Plasmodiophoridae</taxon>
        <taxon>Spongospora</taxon>
    </lineage>
</organism>
<accession>A0A0H5R410</accession>
<proteinExistence type="predicted"/>
<dbReference type="EMBL" id="HACM01008203">
    <property type="protein sequence ID" value="CRZ08645.1"/>
    <property type="molecule type" value="Transcribed_RNA"/>
</dbReference>
<dbReference type="EMBL" id="HACM01008204">
    <property type="protein sequence ID" value="CRZ08646.1"/>
    <property type="molecule type" value="Transcribed_RNA"/>
</dbReference>
<name>A0A0H5R410_9EUKA</name>
<reference evidence="1" key="1">
    <citation type="submission" date="2015-04" db="EMBL/GenBank/DDBJ databases">
        <title>The genome sequence of the plant pathogenic Rhizarian Plasmodiophora brassicae reveals insights in its biotrophic life cycle and the origin of chitin synthesis.</title>
        <authorList>
            <person name="Schwelm A."/>
            <person name="Fogelqvist J."/>
            <person name="Knaust A."/>
            <person name="Julke S."/>
            <person name="Lilja T."/>
            <person name="Dhandapani V."/>
            <person name="Bonilla-Rosso G."/>
            <person name="Karlsson M."/>
            <person name="Shevchenko A."/>
            <person name="Choi S.R."/>
            <person name="Kim H.G."/>
            <person name="Park J.Y."/>
            <person name="Lim Y.P."/>
            <person name="Ludwig-Muller J."/>
            <person name="Dixelius C."/>
        </authorList>
    </citation>
    <scope>NUCLEOTIDE SEQUENCE</scope>
    <source>
        <tissue evidence="1">Potato root galls</tissue>
    </source>
</reference>
<evidence type="ECO:0000313" key="1">
    <source>
        <dbReference type="EMBL" id="CRZ08646.1"/>
    </source>
</evidence>
<protein>
    <submittedName>
        <fullName evidence="1">Uncharacterized protein</fullName>
    </submittedName>
</protein>